<proteinExistence type="predicted"/>
<comment type="caution">
    <text evidence="1">The sequence shown here is derived from an EMBL/GenBank/DDBJ whole genome shotgun (WGS) entry which is preliminary data.</text>
</comment>
<evidence type="ECO:0000313" key="1">
    <source>
        <dbReference type="EMBL" id="KKM07851.1"/>
    </source>
</evidence>
<dbReference type="AlphaFoldDB" id="A0A0F9JQJ0"/>
<sequence>MTTVPSLIFPLRKHYLTLRNMLIRTKSILANSKGHRNTKDHFVCIAVPVACDNLADFRLVSLAERLAMREDAFVFYKPTKFAAQGRDAIVYEVLQSIPTVTHFLFFDSDSIPPDNVLDKMLGYDISVGVYPIVQKGHINWSVMQAQSKKFVGIPFKDLPKEPFIVSVYGFGCVMVKKEVFEKMQWPYFKDIFAPGRRAIGQDAYFANK</sequence>
<organism evidence="1">
    <name type="scientific">marine sediment metagenome</name>
    <dbReference type="NCBI Taxonomy" id="412755"/>
    <lineage>
        <taxon>unclassified sequences</taxon>
        <taxon>metagenomes</taxon>
        <taxon>ecological metagenomes</taxon>
    </lineage>
</organism>
<protein>
    <submittedName>
        <fullName evidence="1">Uncharacterized protein</fullName>
    </submittedName>
</protein>
<dbReference type="EMBL" id="LAZR01015684">
    <property type="protein sequence ID" value="KKM07851.1"/>
    <property type="molecule type" value="Genomic_DNA"/>
</dbReference>
<reference evidence="1" key="1">
    <citation type="journal article" date="2015" name="Nature">
        <title>Complex archaea that bridge the gap between prokaryotes and eukaryotes.</title>
        <authorList>
            <person name="Spang A."/>
            <person name="Saw J.H."/>
            <person name="Jorgensen S.L."/>
            <person name="Zaremba-Niedzwiedzka K."/>
            <person name="Martijn J."/>
            <person name="Lind A.E."/>
            <person name="van Eijk R."/>
            <person name="Schleper C."/>
            <person name="Guy L."/>
            <person name="Ettema T.J."/>
        </authorList>
    </citation>
    <scope>NUCLEOTIDE SEQUENCE</scope>
</reference>
<dbReference type="Gene3D" id="3.90.550.40">
    <property type="match status" value="1"/>
</dbReference>
<name>A0A0F9JQJ0_9ZZZZ</name>
<feature type="non-terminal residue" evidence="1">
    <location>
        <position position="208"/>
    </location>
</feature>
<accession>A0A0F9JQJ0</accession>
<gene>
    <name evidence="1" type="ORF">LCGC14_1729820</name>
</gene>